<sequence length="103" mass="10644">MFKKAIFVAGLAIGFVAGSAAGREPFDQIKSQVLGVTNDPEVRRKVSEGAEKAKATVQEQAPVVAEKAKETASNAADKAKGSSQGDTTGNLTASTNSPETKHI</sequence>
<protein>
    <recommendedName>
        <fullName evidence="5">YtxH domain-containing protein</fullName>
    </recommendedName>
</protein>
<proteinExistence type="predicted"/>
<feature type="region of interest" description="Disordered" evidence="1">
    <location>
        <begin position="47"/>
        <end position="103"/>
    </location>
</feature>
<feature type="compositionally biased region" description="Polar residues" evidence="1">
    <location>
        <begin position="81"/>
        <end position="103"/>
    </location>
</feature>
<name>M2XBQ9_9MICC</name>
<evidence type="ECO:0008006" key="5">
    <source>
        <dbReference type="Google" id="ProtNLM"/>
    </source>
</evidence>
<evidence type="ECO:0000256" key="1">
    <source>
        <dbReference type="SAM" id="MobiDB-lite"/>
    </source>
</evidence>
<feature type="chain" id="PRO_5039513927" description="YtxH domain-containing protein" evidence="2">
    <location>
        <begin position="21"/>
        <end position="103"/>
    </location>
</feature>
<accession>M2XBQ9</accession>
<dbReference type="EMBL" id="ANHZ02000014">
    <property type="protein sequence ID" value="EME36491.1"/>
    <property type="molecule type" value="Genomic_DNA"/>
</dbReference>
<organism evidence="3 4">
    <name type="scientific">Kocuria palustris PEL</name>
    <dbReference type="NCBI Taxonomy" id="1236550"/>
    <lineage>
        <taxon>Bacteria</taxon>
        <taxon>Bacillati</taxon>
        <taxon>Actinomycetota</taxon>
        <taxon>Actinomycetes</taxon>
        <taxon>Micrococcales</taxon>
        <taxon>Micrococcaceae</taxon>
        <taxon>Kocuria</taxon>
    </lineage>
</organism>
<dbReference type="STRING" id="71999.KPaMU14_06930"/>
<dbReference type="RefSeq" id="WP_006214899.1">
    <property type="nucleotide sequence ID" value="NZ_ANHZ02000014.1"/>
</dbReference>
<evidence type="ECO:0000256" key="2">
    <source>
        <dbReference type="SAM" id="SignalP"/>
    </source>
</evidence>
<reference evidence="3 4" key="1">
    <citation type="journal article" date="2014" name="Genome Announc.">
        <title>Draft Genome Sequence of Kocuria palustris PEL.</title>
        <authorList>
            <person name="Sharma G."/>
            <person name="Khatri I."/>
            <person name="Subramanian S."/>
        </authorList>
    </citation>
    <scope>NUCLEOTIDE SEQUENCE [LARGE SCALE GENOMIC DNA]</scope>
    <source>
        <strain evidence="3 4">PEL</strain>
    </source>
</reference>
<feature type="signal peptide" evidence="2">
    <location>
        <begin position="1"/>
        <end position="20"/>
    </location>
</feature>
<keyword evidence="4" id="KW-1185">Reference proteome</keyword>
<keyword evidence="2" id="KW-0732">Signal</keyword>
<dbReference type="AlphaFoldDB" id="M2XBQ9"/>
<evidence type="ECO:0000313" key="4">
    <source>
        <dbReference type="Proteomes" id="UP000009877"/>
    </source>
</evidence>
<comment type="caution">
    <text evidence="3">The sequence shown here is derived from an EMBL/GenBank/DDBJ whole genome shotgun (WGS) entry which is preliminary data.</text>
</comment>
<gene>
    <name evidence="3" type="ORF">C884_00478</name>
</gene>
<dbReference type="Proteomes" id="UP000009877">
    <property type="component" value="Unassembled WGS sequence"/>
</dbReference>
<evidence type="ECO:0000313" key="3">
    <source>
        <dbReference type="EMBL" id="EME36491.1"/>
    </source>
</evidence>